<comment type="caution">
    <text evidence="1">The sequence shown here is derived from an EMBL/GenBank/DDBJ whole genome shotgun (WGS) entry which is preliminary data.</text>
</comment>
<gene>
    <name evidence="1" type="ORF">HLUCCA11_17650</name>
</gene>
<sequence length="425" mass="46011">MKRRHFITHTTLAAASGFVTLAGHGWAWRAKAQSGPAAALAANSPRLIVVFLRGGTDGLNVVVPYQEARYYEARPSIAIAKPGSQGAPDKSAIDKSAIDLDGQFGLHPALQPLMSEWQAGNLAFVHACGSPSETRSHFQAQDYIETGMPDVVANDGWLNRLLAEMRNENPTQAINVGEKMSLILTGDETVASITANGAADRPLPIDRPQIQTAFDRLYAGKSQLARAYQEGRRAREIVLREISEEMMKASRGALPPEQFKDSAQSLARLMTSDAATQIAFMELGNWDTHVNQMGLMQRNLGLLATGLKTLVKDLGAVYNNTTIVVISEFGRTVAENGNGGTDHGHGNVVWLLGGGIQGKKVYGEWPGLTATSGYESREYESRDLAITTDFRDVLISLLSQQFGFGSGAIARIFPNYQAQKTLPLV</sequence>
<reference evidence="1 2" key="1">
    <citation type="submission" date="2015-09" db="EMBL/GenBank/DDBJ databases">
        <title>Identification and resolution of microdiversity through metagenomic sequencing of parallel consortia.</title>
        <authorList>
            <person name="Nelson W.C."/>
            <person name="Romine M.F."/>
            <person name="Lindemann S.R."/>
        </authorList>
    </citation>
    <scope>NUCLEOTIDE SEQUENCE [LARGE SCALE GENOMIC DNA]</scope>
    <source>
        <strain evidence="1">Ana</strain>
    </source>
</reference>
<dbReference type="InterPro" id="IPR010869">
    <property type="entry name" value="DUF1501"/>
</dbReference>
<name>A0A0N8KMG8_9CYAN</name>
<dbReference type="AlphaFoldDB" id="A0A0N8KMG8"/>
<dbReference type="PANTHER" id="PTHR43737:SF1">
    <property type="entry name" value="DUF1501 DOMAIN-CONTAINING PROTEIN"/>
    <property type="match status" value="1"/>
</dbReference>
<evidence type="ECO:0000313" key="2">
    <source>
        <dbReference type="Proteomes" id="UP000050465"/>
    </source>
</evidence>
<dbReference type="EMBL" id="LJZR01000028">
    <property type="protein sequence ID" value="KPQ33698.1"/>
    <property type="molecule type" value="Genomic_DNA"/>
</dbReference>
<accession>A0A0N8KMG8</accession>
<dbReference type="PANTHER" id="PTHR43737">
    <property type="entry name" value="BLL7424 PROTEIN"/>
    <property type="match status" value="1"/>
</dbReference>
<evidence type="ECO:0008006" key="3">
    <source>
        <dbReference type="Google" id="ProtNLM"/>
    </source>
</evidence>
<dbReference type="Pfam" id="PF07394">
    <property type="entry name" value="DUF1501"/>
    <property type="match status" value="1"/>
</dbReference>
<organism evidence="1 2">
    <name type="scientific">Phormidesmis priestleyi Ana</name>
    <dbReference type="NCBI Taxonomy" id="1666911"/>
    <lineage>
        <taxon>Bacteria</taxon>
        <taxon>Bacillati</taxon>
        <taxon>Cyanobacteriota</taxon>
        <taxon>Cyanophyceae</taxon>
        <taxon>Leptolyngbyales</taxon>
        <taxon>Leptolyngbyaceae</taxon>
        <taxon>Phormidesmis</taxon>
    </lineage>
</organism>
<proteinExistence type="predicted"/>
<evidence type="ECO:0000313" key="1">
    <source>
        <dbReference type="EMBL" id="KPQ33698.1"/>
    </source>
</evidence>
<dbReference type="STRING" id="1666911.HLUCCA11_17650"/>
<protein>
    <recommendedName>
        <fullName evidence="3">DUF1501 domain-containing protein</fullName>
    </recommendedName>
</protein>
<dbReference type="Proteomes" id="UP000050465">
    <property type="component" value="Unassembled WGS sequence"/>
</dbReference>